<feature type="domain" description="Nitroreductase" evidence="4">
    <location>
        <begin position="35"/>
        <end position="203"/>
    </location>
</feature>
<dbReference type="CDD" id="cd02144">
    <property type="entry name" value="iodotyrosine_dehalogenase"/>
    <property type="match status" value="1"/>
</dbReference>
<proteinExistence type="predicted"/>
<keyword evidence="3" id="KW-0560">Oxidoreductase</keyword>
<dbReference type="RefSeq" id="WP_229678491.1">
    <property type="nucleotide sequence ID" value="NZ_BMKA01000002.1"/>
</dbReference>
<evidence type="ECO:0000313" key="5">
    <source>
        <dbReference type="EMBL" id="GGA18167.1"/>
    </source>
</evidence>
<evidence type="ECO:0000256" key="3">
    <source>
        <dbReference type="ARBA" id="ARBA00023002"/>
    </source>
</evidence>
<dbReference type="InterPro" id="IPR000415">
    <property type="entry name" value="Nitroreductase-like"/>
</dbReference>
<comment type="caution">
    <text evidence="5">The sequence shown here is derived from an EMBL/GenBank/DDBJ whole genome shotgun (WGS) entry which is preliminary data.</text>
</comment>
<dbReference type="InterPro" id="IPR050627">
    <property type="entry name" value="Nitroreductase/BluB"/>
</dbReference>
<sequence length="227" mass="25247">MTHPPKYTPIPLPDRFDYTDEETRFHALSFMNFMRKRHTVRDFSDRDVDQGVIEDCIAAAGTAPSGANHQPWHFVAIRNPDRKARIRAAAESEEDTFYDGGAGAEWLAALEPIGTDKHKPHLTDAPWLIVVFAERYGLREDGEKFKNYYVPESVGIATGFLLAALHHAGLVSLTHTPNPMKFLNDMCGRPSSEKATMIIAAGHPSDTATVPEVAKHKKPLSQIMTVL</sequence>
<evidence type="ECO:0000313" key="6">
    <source>
        <dbReference type="Proteomes" id="UP000628017"/>
    </source>
</evidence>
<reference evidence="5" key="1">
    <citation type="journal article" date="2014" name="Int. J. Syst. Evol. Microbiol.">
        <title>Complete genome sequence of Corynebacterium casei LMG S-19264T (=DSM 44701T), isolated from a smear-ripened cheese.</title>
        <authorList>
            <consortium name="US DOE Joint Genome Institute (JGI-PGF)"/>
            <person name="Walter F."/>
            <person name="Albersmeier A."/>
            <person name="Kalinowski J."/>
            <person name="Ruckert C."/>
        </authorList>
    </citation>
    <scope>NUCLEOTIDE SEQUENCE</scope>
    <source>
        <strain evidence="5">CGMCC 1.15880</strain>
    </source>
</reference>
<dbReference type="Proteomes" id="UP000628017">
    <property type="component" value="Unassembled WGS sequence"/>
</dbReference>
<dbReference type="PANTHER" id="PTHR23026:SF90">
    <property type="entry name" value="IODOTYROSINE DEIODINASE 1"/>
    <property type="match status" value="1"/>
</dbReference>
<name>A0A916VQH1_9RHOB</name>
<dbReference type="Pfam" id="PF00881">
    <property type="entry name" value="Nitroreductase"/>
    <property type="match status" value="1"/>
</dbReference>
<dbReference type="EMBL" id="BMKA01000002">
    <property type="protein sequence ID" value="GGA18167.1"/>
    <property type="molecule type" value="Genomic_DNA"/>
</dbReference>
<keyword evidence="6" id="KW-1185">Reference proteome</keyword>
<evidence type="ECO:0000256" key="1">
    <source>
        <dbReference type="ARBA" id="ARBA00022630"/>
    </source>
</evidence>
<accession>A0A916VQH1</accession>
<keyword evidence="2" id="KW-0288">FMN</keyword>
<protein>
    <submittedName>
        <fullName evidence="5">Oxidoreductase</fullName>
    </submittedName>
</protein>
<dbReference type="PANTHER" id="PTHR23026">
    <property type="entry name" value="NADPH NITROREDUCTASE"/>
    <property type="match status" value="1"/>
</dbReference>
<dbReference type="InterPro" id="IPR029479">
    <property type="entry name" value="Nitroreductase"/>
</dbReference>
<dbReference type="GO" id="GO:0016491">
    <property type="term" value="F:oxidoreductase activity"/>
    <property type="evidence" value="ECO:0007669"/>
    <property type="project" value="UniProtKB-KW"/>
</dbReference>
<keyword evidence="1" id="KW-0285">Flavoprotein</keyword>
<reference evidence="5" key="2">
    <citation type="submission" date="2020-09" db="EMBL/GenBank/DDBJ databases">
        <authorList>
            <person name="Sun Q."/>
            <person name="Zhou Y."/>
        </authorList>
    </citation>
    <scope>NUCLEOTIDE SEQUENCE</scope>
    <source>
        <strain evidence="5">CGMCC 1.15880</strain>
    </source>
</reference>
<organism evidence="5 6">
    <name type="scientific">Neptunicoccus cionae</name>
    <dbReference type="NCBI Taxonomy" id="2035344"/>
    <lineage>
        <taxon>Bacteria</taxon>
        <taxon>Pseudomonadati</taxon>
        <taxon>Pseudomonadota</taxon>
        <taxon>Alphaproteobacteria</taxon>
        <taxon>Rhodobacterales</taxon>
        <taxon>Paracoccaceae</taxon>
        <taxon>Neptunicoccus</taxon>
    </lineage>
</organism>
<gene>
    <name evidence="5" type="ORF">GCM10011498_18530</name>
</gene>
<evidence type="ECO:0000259" key="4">
    <source>
        <dbReference type="Pfam" id="PF00881"/>
    </source>
</evidence>
<dbReference type="AlphaFoldDB" id="A0A916VQH1"/>
<evidence type="ECO:0000256" key="2">
    <source>
        <dbReference type="ARBA" id="ARBA00022643"/>
    </source>
</evidence>
<dbReference type="SUPFAM" id="SSF55469">
    <property type="entry name" value="FMN-dependent nitroreductase-like"/>
    <property type="match status" value="1"/>
</dbReference>
<dbReference type="Gene3D" id="3.40.109.10">
    <property type="entry name" value="NADH Oxidase"/>
    <property type="match status" value="1"/>
</dbReference>